<dbReference type="Proteomes" id="UP000249645">
    <property type="component" value="Unassembled WGS sequence"/>
</dbReference>
<gene>
    <name evidence="1" type="ORF">DI598_04665</name>
</gene>
<reference evidence="1 2" key="1">
    <citation type="submission" date="2017-11" db="EMBL/GenBank/DDBJ databases">
        <title>Infants hospitalized years apart are colonized by the same room-sourced microbial strains.</title>
        <authorList>
            <person name="Brooks B."/>
            <person name="Olm M.R."/>
            <person name="Firek B.A."/>
            <person name="Baker R."/>
            <person name="Thomas B.C."/>
            <person name="Morowitz M.J."/>
            <person name="Banfield J.F."/>
        </authorList>
    </citation>
    <scope>NUCLEOTIDE SEQUENCE [LARGE SCALE GENOMIC DNA]</scope>
    <source>
        <strain evidence="1">S2_009_000_R2_76</strain>
    </source>
</reference>
<accession>A0A2W5F412</accession>
<sequence length="289" mass="33183">MNVAYTKQRFQDWFTQQWVIWRGQKINVKDYSWLIGPFGNIGGIGEDSINQLAKLENLTIERNFRNNGLIPSFEELKLSVSDLNKLAKSIIHFYEQTSNYNLGLKVSWNPFFKFFGIMVNQLFSSRINQLNVPISNINQEEELKSEIITLRSKHTNKIERTIWLRTIKSSGQVVYSGVYGTCKMPSGETCVKAVFPLPNGNATVIMSPSVGTTGELILDASGKKFGDAGFYFLMRDSKKNIWSRYIRVFRDKLVVKDHNGLLSAEQILTLWNKKAIQFNYKIDQKTKIS</sequence>
<comment type="caution">
    <text evidence="1">The sequence shown here is derived from an EMBL/GenBank/DDBJ whole genome shotgun (WGS) entry which is preliminary data.</text>
</comment>
<dbReference type="EMBL" id="QFOI01000051">
    <property type="protein sequence ID" value="PZP50851.1"/>
    <property type="molecule type" value="Genomic_DNA"/>
</dbReference>
<dbReference type="AlphaFoldDB" id="A0A2W5F412"/>
<name>A0A2W5F412_9SPHI</name>
<organism evidence="1 2">
    <name type="scientific">Pseudopedobacter saltans</name>
    <dbReference type="NCBI Taxonomy" id="151895"/>
    <lineage>
        <taxon>Bacteria</taxon>
        <taxon>Pseudomonadati</taxon>
        <taxon>Bacteroidota</taxon>
        <taxon>Sphingobacteriia</taxon>
        <taxon>Sphingobacteriales</taxon>
        <taxon>Sphingobacteriaceae</taxon>
        <taxon>Pseudopedobacter</taxon>
    </lineage>
</organism>
<protein>
    <submittedName>
        <fullName evidence="1">Uncharacterized protein</fullName>
    </submittedName>
</protein>
<proteinExistence type="predicted"/>
<evidence type="ECO:0000313" key="2">
    <source>
        <dbReference type="Proteomes" id="UP000249645"/>
    </source>
</evidence>
<evidence type="ECO:0000313" key="1">
    <source>
        <dbReference type="EMBL" id="PZP50851.1"/>
    </source>
</evidence>